<reference evidence="2" key="1">
    <citation type="submission" date="2004-02" db="EMBL/GenBank/DDBJ databases">
        <authorList>
            <consortium name="DOE Joint Genome Institute"/>
        </authorList>
    </citation>
    <scope>NUCLEOTIDE SEQUENCE [LARGE SCALE GENOMIC DNA]</scope>
    <source>
        <strain evidence="2">WH 8501</strain>
    </source>
</reference>
<dbReference type="Proteomes" id="UP000003922">
    <property type="component" value="Unassembled WGS sequence"/>
</dbReference>
<dbReference type="RefSeq" id="WP_007308151.1">
    <property type="nucleotide sequence ID" value="NZ_AADV02000188.1"/>
</dbReference>
<comment type="caution">
    <text evidence="2">The sequence shown here is derived from an EMBL/GenBank/DDBJ whole genome shotgun (WGS) entry which is preliminary data.</text>
</comment>
<protein>
    <submittedName>
        <fullName evidence="2">Uncharacterized protein</fullName>
    </submittedName>
</protein>
<sequence length="72" mass="8361">MVKTSTFQQAIETVEKLSLEEQQMLIDTIQKRLHQQRRAVLSQEITEIRQEVTEGKVKFGSVGDFLEELDQP</sequence>
<evidence type="ECO:0000313" key="3">
    <source>
        <dbReference type="Proteomes" id="UP000003922"/>
    </source>
</evidence>
<dbReference type="KEGG" id="cwa:CwatDRAFT_0700"/>
<evidence type="ECO:0000313" key="2">
    <source>
        <dbReference type="EMBL" id="EAM48039.1"/>
    </source>
</evidence>
<name>Q4BVW4_CROWT</name>
<gene>
    <name evidence="2" type="ORF">CwatDRAFT_0700</name>
</gene>
<accession>Q4BVW4</accession>
<dbReference type="EMBL" id="AADV02000188">
    <property type="protein sequence ID" value="EAM48039.1"/>
    <property type="molecule type" value="Genomic_DNA"/>
</dbReference>
<proteinExistence type="predicted"/>
<dbReference type="AlphaFoldDB" id="Q4BVW4"/>
<reference evidence="2" key="3">
    <citation type="submission" date="2016-12" db="EMBL/GenBank/DDBJ databases">
        <title>Annotation of the draft genome assembly of Crocosphaera watsonii WH 8501.</title>
        <authorList>
            <consortium name="US DOE Joint Genome Institute (JGI-ORNL)"/>
            <person name="Larimer F."/>
            <person name="Land M."/>
        </authorList>
    </citation>
    <scope>NUCLEOTIDE SEQUENCE</scope>
    <source>
        <strain evidence="2">WH 8501</strain>
    </source>
</reference>
<dbReference type="OrthoDB" id="488864at2"/>
<evidence type="ECO:0000256" key="1">
    <source>
        <dbReference type="SAM" id="Coils"/>
    </source>
</evidence>
<keyword evidence="1" id="KW-0175">Coiled coil</keyword>
<feature type="coiled-coil region" evidence="1">
    <location>
        <begin position="19"/>
        <end position="51"/>
    </location>
</feature>
<reference evidence="2" key="2">
    <citation type="submission" date="2005-06" db="EMBL/GenBank/DDBJ databases">
        <title>Sequencing of the draft genome and assembly of Crocosphaera watsonii WH 8501.</title>
        <authorList>
            <consortium name="US DOE Joint Genome Institute (JGI-PGF)"/>
            <person name="Copeland A."/>
            <person name="Lucas S."/>
            <person name="Lapidus A."/>
            <person name="Barry K."/>
            <person name="Detter C."/>
            <person name="Glavina T."/>
            <person name="Hammon N."/>
            <person name="Israni S."/>
            <person name="Pitluck S."/>
            <person name="Richardson P."/>
        </authorList>
    </citation>
    <scope>NUCLEOTIDE SEQUENCE [LARGE SCALE GENOMIC DNA]</scope>
    <source>
        <strain evidence="2">WH 8501</strain>
    </source>
</reference>
<organism evidence="2 3">
    <name type="scientific">Crocosphaera watsonii WH 8501</name>
    <dbReference type="NCBI Taxonomy" id="165597"/>
    <lineage>
        <taxon>Bacteria</taxon>
        <taxon>Bacillati</taxon>
        <taxon>Cyanobacteriota</taxon>
        <taxon>Cyanophyceae</taxon>
        <taxon>Oscillatoriophycideae</taxon>
        <taxon>Chroococcales</taxon>
        <taxon>Aphanothecaceae</taxon>
        <taxon>Crocosphaera</taxon>
    </lineage>
</organism>
<keyword evidence="3" id="KW-1185">Reference proteome</keyword>